<proteinExistence type="predicted"/>
<reference evidence="2 3" key="1">
    <citation type="submission" date="2020-04" db="EMBL/GenBank/DDBJ databases">
        <authorList>
            <person name="Alioto T."/>
            <person name="Alioto T."/>
            <person name="Gomez Garrido J."/>
        </authorList>
    </citation>
    <scope>NUCLEOTIDE SEQUENCE [LARGE SCALE GENOMIC DNA]</scope>
</reference>
<name>A0A8S1DEY6_9INSE</name>
<evidence type="ECO:0000313" key="3">
    <source>
        <dbReference type="Proteomes" id="UP000494165"/>
    </source>
</evidence>
<evidence type="ECO:0000313" key="2">
    <source>
        <dbReference type="EMBL" id="CAB3382148.1"/>
    </source>
</evidence>
<accession>A0A8S1DEY6</accession>
<protein>
    <submittedName>
        <fullName evidence="2">Uncharacterized protein</fullName>
    </submittedName>
</protein>
<feature type="region of interest" description="Disordered" evidence="1">
    <location>
        <begin position="80"/>
        <end position="101"/>
    </location>
</feature>
<evidence type="ECO:0000256" key="1">
    <source>
        <dbReference type="SAM" id="MobiDB-lite"/>
    </source>
</evidence>
<keyword evidence="3" id="KW-1185">Reference proteome</keyword>
<comment type="caution">
    <text evidence="2">The sequence shown here is derived from an EMBL/GenBank/DDBJ whole genome shotgun (WGS) entry which is preliminary data.</text>
</comment>
<dbReference type="AlphaFoldDB" id="A0A8S1DEY6"/>
<organism evidence="2 3">
    <name type="scientific">Cloeon dipterum</name>
    <dbReference type="NCBI Taxonomy" id="197152"/>
    <lineage>
        <taxon>Eukaryota</taxon>
        <taxon>Metazoa</taxon>
        <taxon>Ecdysozoa</taxon>
        <taxon>Arthropoda</taxon>
        <taxon>Hexapoda</taxon>
        <taxon>Insecta</taxon>
        <taxon>Pterygota</taxon>
        <taxon>Palaeoptera</taxon>
        <taxon>Ephemeroptera</taxon>
        <taxon>Pisciforma</taxon>
        <taxon>Baetidae</taxon>
        <taxon>Cloeon</taxon>
    </lineage>
</organism>
<dbReference type="Proteomes" id="UP000494165">
    <property type="component" value="Unassembled WGS sequence"/>
</dbReference>
<gene>
    <name evidence="2" type="ORF">CLODIP_2_CD09822</name>
</gene>
<sequence length="101" mass="11163">MQLLCRGTCTLSTSQPSDVLQSNRSVHTLKVDMHRLRPRTSLATATPERSTNTDSVLKQLNISSISAVKSSRLLWGGTAVNPKTLHSHKSTKTSYIERKKS</sequence>
<dbReference type="EMBL" id="CADEPI010000258">
    <property type="protein sequence ID" value="CAB3382148.1"/>
    <property type="molecule type" value="Genomic_DNA"/>
</dbReference>